<dbReference type="InterPro" id="IPR018946">
    <property type="entry name" value="PhoD-like_MPP"/>
</dbReference>
<evidence type="ECO:0000313" key="4">
    <source>
        <dbReference type="EMBL" id="MBU3076573.1"/>
    </source>
</evidence>
<dbReference type="PROSITE" id="PS51318">
    <property type="entry name" value="TAT"/>
    <property type="match status" value="1"/>
</dbReference>
<dbReference type="InterPro" id="IPR006311">
    <property type="entry name" value="TAT_signal"/>
</dbReference>
<feature type="chain" id="PRO_5045482190" evidence="1">
    <location>
        <begin position="25"/>
        <end position="514"/>
    </location>
</feature>
<reference evidence="4 5" key="1">
    <citation type="submission" date="2021-06" db="EMBL/GenBank/DDBJ databases">
        <title>Sphingomonas sp. XMGL2, whole genome shotgun sequencing project.</title>
        <authorList>
            <person name="Zhao G."/>
            <person name="Shen L."/>
        </authorList>
    </citation>
    <scope>NUCLEOTIDE SEQUENCE [LARGE SCALE GENOMIC DNA]</scope>
    <source>
        <strain evidence="4 5">XMGL2</strain>
    </source>
</reference>
<keyword evidence="5" id="KW-1185">Reference proteome</keyword>
<dbReference type="InterPro" id="IPR052900">
    <property type="entry name" value="Phospholipid_Metab_Enz"/>
</dbReference>
<sequence length="514" mass="56526">MLSRRRFLAATAAVSLGAPAVLRAQPMRFAAWPFRLGVAAGDPTSDGMVLWTRLCPEPADVRGGMPMTPIAVSWEVATDKAFASIVASGEATAWPDLAHSVHVEVAGLQPDRPYFYRFHCGGERSDTGAARTLPAPGAAVGRIRFAVAGCQQYEDGLYTAWRRLAADPDLAFCYHFGDYIYENREYLSPTDRARAPAVRHHDAPECFSLDDYRRRYTLYKQDADLQAAHRALAMFPTFDDHEVQNDWTSNHGPAGTPPEIFLLRRASALQAWYEHMPVRARSMPHGGMIEMARSARIGTLLDLRLLDTRQFRTAQPCGGGFRPVCAGINDPGAQIIGGPAEQALAKALARPETRWTALAQQVMMMDLDRRTADAPSKIVNIDTWAGYAVPRARVLDHLGGRGDVVVLTGDEHQNFAGHLRDSRGRTVAVEFVSTSISSGGDGSDKRSGTDRILAENDCLTFMNDQRGFTVCEVTPDRWSTDFMVLDRVSSPGGTLSRRARFSMERGNPMLVQDA</sequence>
<feature type="domain" description="PhoD-like phosphatase metallophosphatase" evidence="2">
    <location>
        <begin position="145"/>
        <end position="482"/>
    </location>
</feature>
<dbReference type="PANTHER" id="PTHR43606">
    <property type="entry name" value="PHOSPHATASE, PUTATIVE (AFU_ORTHOLOGUE AFUA_6G08710)-RELATED"/>
    <property type="match status" value="1"/>
</dbReference>
<gene>
    <name evidence="4" type="ORF">KOF26_01735</name>
</gene>
<evidence type="ECO:0000259" key="3">
    <source>
        <dbReference type="Pfam" id="PF16655"/>
    </source>
</evidence>
<dbReference type="InterPro" id="IPR032093">
    <property type="entry name" value="PhoD_N"/>
</dbReference>
<proteinExistence type="predicted"/>
<feature type="signal peptide" evidence="1">
    <location>
        <begin position="1"/>
        <end position="24"/>
    </location>
</feature>
<feature type="domain" description="Phospholipase D N-terminal" evidence="3">
    <location>
        <begin position="36"/>
        <end position="132"/>
    </location>
</feature>
<name>A0ABS6BE38_9SPHN</name>
<dbReference type="Pfam" id="PF16655">
    <property type="entry name" value="PhoD_N"/>
    <property type="match status" value="1"/>
</dbReference>
<dbReference type="EMBL" id="JAHKRT010000001">
    <property type="protein sequence ID" value="MBU3076573.1"/>
    <property type="molecule type" value="Genomic_DNA"/>
</dbReference>
<protein>
    <submittedName>
        <fullName evidence="4">Alkaline phosphatase D family protein</fullName>
    </submittedName>
</protein>
<keyword evidence="1" id="KW-0732">Signal</keyword>
<comment type="caution">
    <text evidence="4">The sequence shown here is derived from an EMBL/GenBank/DDBJ whole genome shotgun (WGS) entry which is preliminary data.</text>
</comment>
<accession>A0ABS6BE38</accession>
<dbReference type="CDD" id="cd07389">
    <property type="entry name" value="MPP_PhoD"/>
    <property type="match status" value="1"/>
</dbReference>
<dbReference type="Proteomes" id="UP000776276">
    <property type="component" value="Unassembled WGS sequence"/>
</dbReference>
<evidence type="ECO:0000256" key="1">
    <source>
        <dbReference type="SAM" id="SignalP"/>
    </source>
</evidence>
<evidence type="ECO:0000313" key="5">
    <source>
        <dbReference type="Proteomes" id="UP000776276"/>
    </source>
</evidence>
<dbReference type="PANTHER" id="PTHR43606:SF2">
    <property type="entry name" value="ALKALINE PHOSPHATASE FAMILY PROTEIN (AFU_ORTHOLOGUE AFUA_5G03860)"/>
    <property type="match status" value="1"/>
</dbReference>
<organism evidence="4 5">
    <name type="scientific">Sphingomonas quercus</name>
    <dbReference type="NCBI Taxonomy" id="2842451"/>
    <lineage>
        <taxon>Bacteria</taxon>
        <taxon>Pseudomonadati</taxon>
        <taxon>Pseudomonadota</taxon>
        <taxon>Alphaproteobacteria</taxon>
        <taxon>Sphingomonadales</taxon>
        <taxon>Sphingomonadaceae</taxon>
        <taxon>Sphingomonas</taxon>
    </lineage>
</organism>
<dbReference type="Pfam" id="PF09423">
    <property type="entry name" value="PhoD"/>
    <property type="match status" value="1"/>
</dbReference>
<dbReference type="RefSeq" id="WP_216318996.1">
    <property type="nucleotide sequence ID" value="NZ_JAHKRT010000001.1"/>
</dbReference>
<evidence type="ECO:0000259" key="2">
    <source>
        <dbReference type="Pfam" id="PF09423"/>
    </source>
</evidence>